<dbReference type="Gene3D" id="3.40.190.10">
    <property type="entry name" value="Periplasmic binding protein-like II"/>
    <property type="match status" value="1"/>
</dbReference>
<evidence type="ECO:0000256" key="11">
    <source>
        <dbReference type="ARBA" id="ARBA00023257"/>
    </source>
</evidence>
<proteinExistence type="predicted"/>
<dbReference type="GO" id="GO:0007166">
    <property type="term" value="P:cell surface receptor signaling pathway"/>
    <property type="evidence" value="ECO:0007669"/>
    <property type="project" value="UniProtKB-ARBA"/>
</dbReference>
<comment type="subcellular location">
    <subcellularLocation>
        <location evidence="14">Postsynaptic cell membrane</location>
        <topology evidence="14">Multi-pass membrane protein</topology>
    </subcellularLocation>
</comment>
<dbReference type="InterPro" id="IPR019594">
    <property type="entry name" value="Glu/Gly-bd"/>
</dbReference>
<evidence type="ECO:0000256" key="15">
    <source>
        <dbReference type="SAM" id="MobiDB-lite"/>
    </source>
</evidence>
<evidence type="ECO:0000256" key="7">
    <source>
        <dbReference type="ARBA" id="ARBA00023065"/>
    </source>
</evidence>
<evidence type="ECO:0000256" key="10">
    <source>
        <dbReference type="ARBA" id="ARBA00023180"/>
    </source>
</evidence>
<keyword evidence="7" id="KW-0406">Ion transport</keyword>
<evidence type="ECO:0000313" key="19">
    <source>
        <dbReference type="EMBL" id="GFN79380.1"/>
    </source>
</evidence>
<feature type="transmembrane region" description="Helical" evidence="16">
    <location>
        <begin position="150"/>
        <end position="169"/>
    </location>
</feature>
<keyword evidence="10" id="KW-0325">Glycoprotein</keyword>
<dbReference type="InterPro" id="IPR015683">
    <property type="entry name" value="Ionotropic_Glu_rcpt"/>
</dbReference>
<evidence type="ECO:0000313" key="20">
    <source>
        <dbReference type="Proteomes" id="UP000735302"/>
    </source>
</evidence>
<dbReference type="SMART" id="SM00918">
    <property type="entry name" value="Lig_chan-Glu_bd"/>
    <property type="match status" value="1"/>
</dbReference>
<protein>
    <submittedName>
        <fullName evidence="19">Glutamate receptor</fullName>
    </submittedName>
</protein>
<keyword evidence="12" id="KW-1071">Ligand-gated ion channel</keyword>
<gene>
    <name evidence="19" type="ORF">PoB_000588600</name>
</gene>
<evidence type="ECO:0000256" key="5">
    <source>
        <dbReference type="ARBA" id="ARBA00022989"/>
    </source>
</evidence>
<dbReference type="GO" id="GO:0022824">
    <property type="term" value="F:transmitter-gated monoatomic ion channel activity"/>
    <property type="evidence" value="ECO:0007669"/>
    <property type="project" value="UniProtKB-ARBA"/>
</dbReference>
<dbReference type="SUPFAM" id="SSF53850">
    <property type="entry name" value="Periplasmic binding protein-like II"/>
    <property type="match status" value="1"/>
</dbReference>
<dbReference type="InterPro" id="IPR001320">
    <property type="entry name" value="Iontro_rcpt_C"/>
</dbReference>
<dbReference type="FunFam" id="3.40.190.10:FF:000001">
    <property type="entry name" value="Glutamate receptor ionotropic, kainate 2"/>
    <property type="match status" value="1"/>
</dbReference>
<sequence length="590" mass="65719">MACLFLTCNTQAISGFLAPIGQALQENPFVMLKCPKADGSPCTGNDRFEGYCIDLLKKVAEIVNFDYEIHLVNDGKYGSKLPDGSWNGMIGELLTKKADLAIASLTITEGRERFVDFSKPFMDLGTSIMIKEPDKEKGGVFSFKNPLSDGVWIAIIVGFIGVSLVLFFVGRFSPYEWDTGAPEMYIRGDQMAPGSPNLDCPSTSRRGQNEFDPSVDDPWQSEMSQEDHEYSTARPAFSLANTVWFSLGALMQQGSDIYPRSISGRIVGSAWWFFTLIIISSYTANLAAFLTIERMEIPIDSADDLVRQSEIRYGIIANGSTEEFFKVSNVTVYSKMWNVMKNAEPSVFVTTTLAGVERVRQEKGKYAFLLDSPFNDYHNQRKPCNTMKVGRNLDNKGYGIATPRGSDLRYCKPKWWYDKGQCASDTGKESKTSALTLSNVSGIFHILIGGLILAMIVAFFDFLIKHRLRKKRKSMVRESFLCLVCAYVCVSNFFFWKSSCSCVGGAVTNGAACNLHGVCLPQARLSHRRRALQGFENHRSSVVDKLFIKERSTITISVCMCVCVYVCVDGEKKEMAHEASEHSSGLAETR</sequence>
<keyword evidence="6" id="KW-0770">Synapse</keyword>
<keyword evidence="1" id="KW-0813">Transport</keyword>
<dbReference type="Proteomes" id="UP000735302">
    <property type="component" value="Unassembled WGS sequence"/>
</dbReference>
<evidence type="ECO:0000259" key="18">
    <source>
        <dbReference type="SMART" id="SM00918"/>
    </source>
</evidence>
<name>A0AAV3Y838_9GAST</name>
<dbReference type="EMBL" id="BLXT01000663">
    <property type="protein sequence ID" value="GFN79380.1"/>
    <property type="molecule type" value="Genomic_DNA"/>
</dbReference>
<feature type="transmembrane region" description="Helical" evidence="16">
    <location>
        <begin position="443"/>
        <end position="464"/>
    </location>
</feature>
<dbReference type="GO" id="GO:0045211">
    <property type="term" value="C:postsynaptic membrane"/>
    <property type="evidence" value="ECO:0007669"/>
    <property type="project" value="UniProtKB-SubCell"/>
</dbReference>
<dbReference type="SMART" id="SM00079">
    <property type="entry name" value="PBPe"/>
    <property type="match status" value="1"/>
</dbReference>
<dbReference type="Pfam" id="PF10613">
    <property type="entry name" value="Lig_chan-Glu_bd"/>
    <property type="match status" value="1"/>
</dbReference>
<evidence type="ECO:0000256" key="8">
    <source>
        <dbReference type="ARBA" id="ARBA00023136"/>
    </source>
</evidence>
<keyword evidence="11" id="KW-0628">Postsynaptic cell membrane</keyword>
<reference evidence="19 20" key="1">
    <citation type="journal article" date="2021" name="Elife">
        <title>Chloroplast acquisition without the gene transfer in kleptoplastic sea slugs, Plakobranchus ocellatus.</title>
        <authorList>
            <person name="Maeda T."/>
            <person name="Takahashi S."/>
            <person name="Yoshida T."/>
            <person name="Shimamura S."/>
            <person name="Takaki Y."/>
            <person name="Nagai Y."/>
            <person name="Toyoda A."/>
            <person name="Suzuki Y."/>
            <person name="Arimoto A."/>
            <person name="Ishii H."/>
            <person name="Satoh N."/>
            <person name="Nishiyama T."/>
            <person name="Hasebe M."/>
            <person name="Maruyama T."/>
            <person name="Minagawa J."/>
            <person name="Obokata J."/>
            <person name="Shigenobu S."/>
        </authorList>
    </citation>
    <scope>NUCLEOTIDE SEQUENCE [LARGE SCALE GENOMIC DNA]</scope>
</reference>
<evidence type="ECO:0000256" key="13">
    <source>
        <dbReference type="ARBA" id="ARBA00023303"/>
    </source>
</evidence>
<dbReference type="Gene3D" id="1.10.287.70">
    <property type="match status" value="1"/>
</dbReference>
<dbReference type="PANTHER" id="PTHR18966">
    <property type="entry name" value="IONOTROPIC GLUTAMATE RECEPTOR"/>
    <property type="match status" value="1"/>
</dbReference>
<evidence type="ECO:0000256" key="6">
    <source>
        <dbReference type="ARBA" id="ARBA00023018"/>
    </source>
</evidence>
<feature type="domain" description="Ionotropic glutamate receptor L-glutamate and glycine-binding" evidence="18">
    <location>
        <begin position="28"/>
        <end position="95"/>
    </location>
</feature>
<evidence type="ECO:0000256" key="16">
    <source>
        <dbReference type="SAM" id="Phobius"/>
    </source>
</evidence>
<evidence type="ECO:0000256" key="14">
    <source>
        <dbReference type="ARBA" id="ARBA00034104"/>
    </source>
</evidence>
<keyword evidence="3 16" id="KW-0812">Transmembrane</keyword>
<keyword evidence="9 19" id="KW-0675">Receptor</keyword>
<evidence type="ECO:0000259" key="17">
    <source>
        <dbReference type="SMART" id="SM00079"/>
    </source>
</evidence>
<feature type="transmembrane region" description="Helical" evidence="16">
    <location>
        <begin position="270"/>
        <end position="292"/>
    </location>
</feature>
<evidence type="ECO:0000256" key="2">
    <source>
        <dbReference type="ARBA" id="ARBA00022475"/>
    </source>
</evidence>
<keyword evidence="4" id="KW-0732">Signal</keyword>
<accession>A0AAV3Y838</accession>
<feature type="region of interest" description="Disordered" evidence="15">
    <location>
        <begin position="196"/>
        <end position="221"/>
    </location>
</feature>
<keyword evidence="8 16" id="KW-0472">Membrane</keyword>
<organism evidence="19 20">
    <name type="scientific">Plakobranchus ocellatus</name>
    <dbReference type="NCBI Taxonomy" id="259542"/>
    <lineage>
        <taxon>Eukaryota</taxon>
        <taxon>Metazoa</taxon>
        <taxon>Spiralia</taxon>
        <taxon>Lophotrochozoa</taxon>
        <taxon>Mollusca</taxon>
        <taxon>Gastropoda</taxon>
        <taxon>Heterobranchia</taxon>
        <taxon>Euthyneura</taxon>
        <taxon>Panpulmonata</taxon>
        <taxon>Sacoglossa</taxon>
        <taxon>Placobranchoidea</taxon>
        <taxon>Plakobranchidae</taxon>
        <taxon>Plakobranchus</taxon>
    </lineage>
</organism>
<keyword evidence="13" id="KW-0407">Ion channel</keyword>
<evidence type="ECO:0000256" key="1">
    <source>
        <dbReference type="ARBA" id="ARBA00022448"/>
    </source>
</evidence>
<keyword evidence="20" id="KW-1185">Reference proteome</keyword>
<dbReference type="FunFam" id="3.40.190.10:FF:000060">
    <property type="entry name" value="Glutamate receptor ionotropic, kainate 1"/>
    <property type="match status" value="1"/>
</dbReference>
<feature type="domain" description="Ionotropic glutamate receptor C-terminal" evidence="17">
    <location>
        <begin position="20"/>
        <end position="418"/>
    </location>
</feature>
<dbReference type="AlphaFoldDB" id="A0AAV3Y838"/>
<evidence type="ECO:0000256" key="4">
    <source>
        <dbReference type="ARBA" id="ARBA00022729"/>
    </source>
</evidence>
<comment type="caution">
    <text evidence="19">The sequence shown here is derived from an EMBL/GenBank/DDBJ whole genome shotgun (WGS) entry which is preliminary data.</text>
</comment>
<keyword evidence="2" id="KW-1003">Cell membrane</keyword>
<evidence type="ECO:0000256" key="9">
    <source>
        <dbReference type="ARBA" id="ARBA00023170"/>
    </source>
</evidence>
<evidence type="ECO:0000256" key="12">
    <source>
        <dbReference type="ARBA" id="ARBA00023286"/>
    </source>
</evidence>
<keyword evidence="5 16" id="KW-1133">Transmembrane helix</keyword>
<dbReference type="Pfam" id="PF00060">
    <property type="entry name" value="Lig_chan"/>
    <property type="match status" value="1"/>
</dbReference>
<evidence type="ECO:0000256" key="3">
    <source>
        <dbReference type="ARBA" id="ARBA00022692"/>
    </source>
</evidence>